<dbReference type="InterPro" id="IPR029787">
    <property type="entry name" value="Nucleotide_cyclase"/>
</dbReference>
<gene>
    <name evidence="4" type="ORF">N0F65_009508</name>
</gene>
<feature type="non-terminal residue" evidence="4">
    <location>
        <position position="1"/>
    </location>
</feature>
<feature type="transmembrane region" description="Helical" evidence="1">
    <location>
        <begin position="104"/>
        <end position="124"/>
    </location>
</feature>
<sequence length="611" mass="67526">ASAIAVALVRLAVCDCTLAGGITTPWASSLHARSQVRSTATGSLMLKSKLQGTCARAVQANMIWSLFAAIFSLLGFVASLALLVHLRRGMNVRVSGVRYSLFSFFVYVCMWSLLRAFYFGWLALLPRHLLVDRHGVLNPRQLDRIGVHTAFLLKAAHNGWITVVSCGGDTALFGVALWTFPLTHEIVLVTKESMDRGAVREKHQIRIYQWPIRILIVTFIAVEISFAVHEGGYARGNHLCLLLVYFFQFGGLAYTVPALVYMKCRGYDQASIHGRFVSAPLYSRLKRMMIVYVVCAFQYQIMSVIVAIRGFTNGPMLEFIGFSMVLFNTTGFALVVISGCSFDCIVHLCRCCWPHEFRQQVEAELQSTVIAQAPVSPPLVNPVFVSTDIESSSALWAIGGGEMMQKATEIHDDTLRSLLAVYRGYEIATCGDAFQLAFHSIDDAVEYCIAVQMKLLAAPWPRALHGAVPATRRRVVCFRTIFRGLRVRMAVHAASDADGAFVSDRHPITGKTVYTGAAVLIANELAELGGGGQILVTRIVAEALQNQGGDYLLDFADEYVMPQLHHGLDVFQLTPWALRGRRTAFKCALRHHAVTISAVTETPRVNYISWP</sequence>
<keyword evidence="1" id="KW-0812">Transmembrane</keyword>
<evidence type="ECO:0000259" key="3">
    <source>
        <dbReference type="PROSITE" id="PS50125"/>
    </source>
</evidence>
<comment type="caution">
    <text evidence="4">The sequence shown here is derived from an EMBL/GenBank/DDBJ whole genome shotgun (WGS) entry which is preliminary data.</text>
</comment>
<feature type="domain" description="Guanylate cyclase" evidence="3">
    <location>
        <begin position="383"/>
        <end position="520"/>
    </location>
</feature>
<dbReference type="GO" id="GO:0035556">
    <property type="term" value="P:intracellular signal transduction"/>
    <property type="evidence" value="ECO:0007669"/>
    <property type="project" value="InterPro"/>
</dbReference>
<dbReference type="PANTHER" id="PTHR43081:SF1">
    <property type="entry name" value="ADENYLATE CYCLASE, TERMINAL-DIFFERENTIATION SPECIFIC"/>
    <property type="match status" value="1"/>
</dbReference>
<reference evidence="4" key="1">
    <citation type="submission" date="2022-11" db="EMBL/GenBank/DDBJ databases">
        <authorList>
            <person name="Morgan W.R."/>
            <person name="Tartar A."/>
        </authorList>
    </citation>
    <scope>NUCLEOTIDE SEQUENCE</scope>
    <source>
        <strain evidence="4">ARSEF 373</strain>
    </source>
</reference>
<dbReference type="PROSITE" id="PS50125">
    <property type="entry name" value="GUANYLATE_CYCLASE_2"/>
    <property type="match status" value="1"/>
</dbReference>
<keyword evidence="2" id="KW-0732">Signal</keyword>
<dbReference type="AlphaFoldDB" id="A0AAV2ZA16"/>
<feature type="transmembrane region" description="Helical" evidence="1">
    <location>
        <begin position="170"/>
        <end position="189"/>
    </location>
</feature>
<evidence type="ECO:0000313" key="5">
    <source>
        <dbReference type="Proteomes" id="UP001146120"/>
    </source>
</evidence>
<dbReference type="Proteomes" id="UP001146120">
    <property type="component" value="Unassembled WGS sequence"/>
</dbReference>
<feature type="transmembrane region" description="Helical" evidence="1">
    <location>
        <begin position="289"/>
        <end position="308"/>
    </location>
</feature>
<dbReference type="SUPFAM" id="SSF55073">
    <property type="entry name" value="Nucleotide cyclase"/>
    <property type="match status" value="1"/>
</dbReference>
<feature type="signal peptide" evidence="2">
    <location>
        <begin position="1"/>
        <end position="19"/>
    </location>
</feature>
<dbReference type="Gene3D" id="3.30.70.1230">
    <property type="entry name" value="Nucleotide cyclase"/>
    <property type="match status" value="1"/>
</dbReference>
<dbReference type="PANTHER" id="PTHR43081">
    <property type="entry name" value="ADENYLATE CYCLASE, TERMINAL-DIFFERENTIATION SPECIFIC-RELATED"/>
    <property type="match status" value="1"/>
</dbReference>
<protein>
    <recommendedName>
        <fullName evidence="3">Guanylate cyclase domain-containing protein</fullName>
    </recommendedName>
</protein>
<dbReference type="Pfam" id="PF00211">
    <property type="entry name" value="Guanylate_cyc"/>
    <property type="match status" value="1"/>
</dbReference>
<dbReference type="GO" id="GO:0009190">
    <property type="term" value="P:cyclic nucleotide biosynthetic process"/>
    <property type="evidence" value="ECO:0007669"/>
    <property type="project" value="InterPro"/>
</dbReference>
<evidence type="ECO:0000256" key="1">
    <source>
        <dbReference type="SAM" id="Phobius"/>
    </source>
</evidence>
<reference evidence="4" key="2">
    <citation type="journal article" date="2023" name="Microbiol Resour">
        <title>Decontamination and Annotation of the Draft Genome Sequence of the Oomycete Lagenidium giganteum ARSEF 373.</title>
        <authorList>
            <person name="Morgan W.R."/>
            <person name="Tartar A."/>
        </authorList>
    </citation>
    <scope>NUCLEOTIDE SEQUENCE</scope>
    <source>
        <strain evidence="4">ARSEF 373</strain>
    </source>
</reference>
<accession>A0AAV2ZA16</accession>
<dbReference type="EMBL" id="DAKRPA010000010">
    <property type="protein sequence ID" value="DBA04273.1"/>
    <property type="molecule type" value="Genomic_DNA"/>
</dbReference>
<name>A0AAV2ZA16_9STRA</name>
<feature type="transmembrane region" description="Helical" evidence="1">
    <location>
        <begin position="320"/>
        <end position="340"/>
    </location>
</feature>
<keyword evidence="1" id="KW-0472">Membrane</keyword>
<organism evidence="4 5">
    <name type="scientific">Lagenidium giganteum</name>
    <dbReference type="NCBI Taxonomy" id="4803"/>
    <lineage>
        <taxon>Eukaryota</taxon>
        <taxon>Sar</taxon>
        <taxon>Stramenopiles</taxon>
        <taxon>Oomycota</taxon>
        <taxon>Peronosporomycetes</taxon>
        <taxon>Pythiales</taxon>
        <taxon>Pythiaceae</taxon>
    </lineage>
</organism>
<keyword evidence="1" id="KW-1133">Transmembrane helix</keyword>
<dbReference type="InterPro" id="IPR001054">
    <property type="entry name" value="A/G_cyclase"/>
</dbReference>
<evidence type="ECO:0000256" key="2">
    <source>
        <dbReference type="SAM" id="SignalP"/>
    </source>
</evidence>
<feature type="transmembrane region" description="Helical" evidence="1">
    <location>
        <begin position="62"/>
        <end position="84"/>
    </location>
</feature>
<keyword evidence="5" id="KW-1185">Reference proteome</keyword>
<feature type="chain" id="PRO_5043573353" description="Guanylate cyclase domain-containing protein" evidence="2">
    <location>
        <begin position="20"/>
        <end position="611"/>
    </location>
</feature>
<evidence type="ECO:0000313" key="4">
    <source>
        <dbReference type="EMBL" id="DBA04273.1"/>
    </source>
</evidence>
<feature type="transmembrane region" description="Helical" evidence="1">
    <location>
        <begin position="241"/>
        <end position="262"/>
    </location>
</feature>
<dbReference type="InterPro" id="IPR050697">
    <property type="entry name" value="Adenylyl/Guanylyl_Cyclase_3/4"/>
</dbReference>
<feature type="transmembrane region" description="Helical" evidence="1">
    <location>
        <begin position="210"/>
        <end position="229"/>
    </location>
</feature>
<proteinExistence type="predicted"/>